<organism evidence="1">
    <name type="scientific">Ixodes ricinus</name>
    <name type="common">Common tick</name>
    <name type="synonym">Acarus ricinus</name>
    <dbReference type="NCBI Taxonomy" id="34613"/>
    <lineage>
        <taxon>Eukaryota</taxon>
        <taxon>Metazoa</taxon>
        <taxon>Ecdysozoa</taxon>
        <taxon>Arthropoda</taxon>
        <taxon>Chelicerata</taxon>
        <taxon>Arachnida</taxon>
        <taxon>Acari</taxon>
        <taxon>Parasitiformes</taxon>
        <taxon>Ixodida</taxon>
        <taxon>Ixodoidea</taxon>
        <taxon>Ixodidae</taxon>
        <taxon>Ixodinae</taxon>
        <taxon>Ixodes</taxon>
    </lineage>
</organism>
<protein>
    <submittedName>
        <fullName evidence="1">Uncharacterized protein</fullName>
    </submittedName>
</protein>
<accession>V5HLB8</accession>
<feature type="non-terminal residue" evidence="1">
    <location>
        <position position="228"/>
    </location>
</feature>
<reference evidence="1" key="1">
    <citation type="journal article" date="2015" name="Sci. Rep.">
        <title>Tissue- and time-dependent transcription in Ixodes ricinus salivary glands and midguts when blood feeding on the vertebrate host.</title>
        <authorList>
            <person name="Kotsyfakis M."/>
            <person name="Schwarz A."/>
            <person name="Erhart J."/>
            <person name="Ribeiro J.M."/>
        </authorList>
    </citation>
    <scope>NUCLEOTIDE SEQUENCE</scope>
    <source>
        <tissue evidence="1">Salivary gland and midgut</tissue>
    </source>
</reference>
<dbReference type="AlphaFoldDB" id="V5HLB8"/>
<name>V5HLB8_IXORI</name>
<dbReference type="EMBL" id="GANP01010160">
    <property type="protein sequence ID" value="JAB74308.1"/>
    <property type="molecule type" value="mRNA"/>
</dbReference>
<feature type="non-terminal residue" evidence="1">
    <location>
        <position position="1"/>
    </location>
</feature>
<sequence length="228" mass="25227">ISKGTTVSDSNFFMDTVLEVHLPGLIRHNPSLYPETLIHTHSFEILSDDCLVRDLKVNLTEGAVKGLDVATSRLGTCGQPFDVWGTTTIFCYLELSGLQVTYTAKTMEDALFTTSNSVSVEVSVDSVGAFIVASVNKRKEESVTTFTMGPISLLVTYDSHFHISSVRHREFVQEVGRYTRLELTKILQGSYLRVLRQAVASTFFSHTSIPNNEGHCPLAPSCSRRGYP</sequence>
<evidence type="ECO:0000313" key="1">
    <source>
        <dbReference type="EMBL" id="JAB74308.1"/>
    </source>
</evidence>
<proteinExistence type="evidence at transcript level"/>